<protein>
    <submittedName>
        <fullName evidence="2">Serine/threonine protein phosphatase</fullName>
    </submittedName>
</protein>
<keyword evidence="3" id="KW-1185">Reference proteome</keyword>
<feature type="domain" description="Serine/threonine specific protein phosphatases" evidence="1">
    <location>
        <begin position="86"/>
        <end position="391"/>
    </location>
</feature>
<gene>
    <name evidence="2" type="ORF">KQI42_03570</name>
</gene>
<name>A0ABS6E2Q7_9FIRM</name>
<comment type="caution">
    <text evidence="2">The sequence shown here is derived from an EMBL/GenBank/DDBJ whole genome shotgun (WGS) entry which is preliminary data.</text>
</comment>
<dbReference type="PANTHER" id="PTHR11668">
    <property type="entry name" value="SERINE/THREONINE PROTEIN PHOSPHATASE"/>
    <property type="match status" value="1"/>
</dbReference>
<evidence type="ECO:0000313" key="2">
    <source>
        <dbReference type="EMBL" id="MBU5437074.1"/>
    </source>
</evidence>
<organism evidence="2 3">
    <name type="scientific">Tissierella simiarum</name>
    <dbReference type="NCBI Taxonomy" id="2841534"/>
    <lineage>
        <taxon>Bacteria</taxon>
        <taxon>Bacillati</taxon>
        <taxon>Bacillota</taxon>
        <taxon>Tissierellia</taxon>
        <taxon>Tissierellales</taxon>
        <taxon>Tissierellaceae</taxon>
        <taxon>Tissierella</taxon>
    </lineage>
</organism>
<evidence type="ECO:0000313" key="3">
    <source>
        <dbReference type="Proteomes" id="UP000749471"/>
    </source>
</evidence>
<sequence>MNKYKNTVDRMDKVKFDLENNGYSNGKDLELDFFASNSLVWEGLNDLAHEDLNDLYKVHEFLISEVCKIHNNEEDHSNMQLFSNNLNIRDIKEHLEDGKRAFNTYSFNDYDWDYYVIGDIHSDSISTKKVLEKIEFFNKAAKKEKIRVIFVGDYVDRGKEHFKTLQLILSLKYIFPENIYLLRGNHDGGYMENGKVKLWVKKPESDSEDDWFLLYMYNLANKNATFKLDIINKYLKLFDSLANIAFICHENINIMVAHGGIPRPRKGESRYYGYINSISDLTNENIKDHLNKTIVNNMMWSDPAVSGDDLRENNTRFRFLEEHFEEFRDLIGFDIFIRGHQAEKKGYRKFFNDRFITVFSSGMLLEGNKNINKETAYKSVNPKILKVNKEGEILILDMND</sequence>
<dbReference type="Pfam" id="PF00149">
    <property type="entry name" value="Metallophos"/>
    <property type="match status" value="1"/>
</dbReference>
<dbReference type="Proteomes" id="UP000749471">
    <property type="component" value="Unassembled WGS sequence"/>
</dbReference>
<dbReference type="CDD" id="cd00144">
    <property type="entry name" value="MPP_PPP_family"/>
    <property type="match status" value="1"/>
</dbReference>
<reference evidence="2 3" key="1">
    <citation type="submission" date="2021-06" db="EMBL/GenBank/DDBJ databases">
        <authorList>
            <person name="Sun Q."/>
            <person name="Li D."/>
        </authorList>
    </citation>
    <scope>NUCLEOTIDE SEQUENCE [LARGE SCALE GENOMIC DNA]</scope>
    <source>
        <strain evidence="2 3">MSJ-40</strain>
    </source>
</reference>
<dbReference type="InterPro" id="IPR004843">
    <property type="entry name" value="Calcineurin-like_PHP"/>
</dbReference>
<proteinExistence type="predicted"/>
<dbReference type="InterPro" id="IPR050341">
    <property type="entry name" value="PP1_catalytic_subunit"/>
</dbReference>
<evidence type="ECO:0000259" key="1">
    <source>
        <dbReference type="SMART" id="SM00156"/>
    </source>
</evidence>
<dbReference type="EMBL" id="JAHLPM010000002">
    <property type="protein sequence ID" value="MBU5437074.1"/>
    <property type="molecule type" value="Genomic_DNA"/>
</dbReference>
<dbReference type="InterPro" id="IPR006186">
    <property type="entry name" value="Ser/Thr-sp_prot-phosphatase"/>
</dbReference>
<dbReference type="PANTHER" id="PTHR11668:SF496">
    <property type="entry name" value="SERINE_THREONINE-PROTEIN PHOSPHATASE"/>
    <property type="match status" value="1"/>
</dbReference>
<accession>A0ABS6E2Q7</accession>
<dbReference type="SMART" id="SM00156">
    <property type="entry name" value="PP2Ac"/>
    <property type="match status" value="1"/>
</dbReference>
<dbReference type="RefSeq" id="WP_216516806.1">
    <property type="nucleotide sequence ID" value="NZ_JAHLPM010000002.1"/>
</dbReference>